<organism evidence="2 3">
    <name type="scientific">Eragrostis curvula</name>
    <name type="common">weeping love grass</name>
    <dbReference type="NCBI Taxonomy" id="38414"/>
    <lineage>
        <taxon>Eukaryota</taxon>
        <taxon>Viridiplantae</taxon>
        <taxon>Streptophyta</taxon>
        <taxon>Embryophyta</taxon>
        <taxon>Tracheophyta</taxon>
        <taxon>Spermatophyta</taxon>
        <taxon>Magnoliopsida</taxon>
        <taxon>Liliopsida</taxon>
        <taxon>Poales</taxon>
        <taxon>Poaceae</taxon>
        <taxon>PACMAD clade</taxon>
        <taxon>Chloridoideae</taxon>
        <taxon>Eragrostideae</taxon>
        <taxon>Eragrostidinae</taxon>
        <taxon>Eragrostis</taxon>
    </lineage>
</organism>
<protein>
    <submittedName>
        <fullName evidence="2">Uncharacterized protein</fullName>
    </submittedName>
</protein>
<comment type="caution">
    <text evidence="2">The sequence shown here is derived from an EMBL/GenBank/DDBJ whole genome shotgun (WGS) entry which is preliminary data.</text>
</comment>
<accession>A0A5J9W004</accession>
<evidence type="ECO:0000313" key="3">
    <source>
        <dbReference type="Proteomes" id="UP000324897"/>
    </source>
</evidence>
<reference evidence="2 3" key="1">
    <citation type="journal article" date="2019" name="Sci. Rep.">
        <title>A high-quality genome of Eragrostis curvula grass provides insights into Poaceae evolution and supports new strategies to enhance forage quality.</title>
        <authorList>
            <person name="Carballo J."/>
            <person name="Santos B.A.C.M."/>
            <person name="Zappacosta D."/>
            <person name="Garbus I."/>
            <person name="Selva J.P."/>
            <person name="Gallo C.A."/>
            <person name="Diaz A."/>
            <person name="Albertini E."/>
            <person name="Caccamo M."/>
            <person name="Echenique V."/>
        </authorList>
    </citation>
    <scope>NUCLEOTIDE SEQUENCE [LARGE SCALE GENOMIC DNA]</scope>
    <source>
        <strain evidence="3">cv. Victoria</strain>
        <tissue evidence="2">Leaf</tissue>
    </source>
</reference>
<dbReference type="AlphaFoldDB" id="A0A5J9W004"/>
<dbReference type="Gramene" id="TVU40864">
    <property type="protein sequence ID" value="TVU40864"/>
    <property type="gene ID" value="EJB05_14344"/>
</dbReference>
<sequence length="120" mass="12961">MEKAALGECGGQFRLCGGDRRLTAREPARARRRPAAVRPARRGCGCAARRGGERKGKPTAAQSSSSSLSSTPPLLKIERDFTSNGQSDRGFFWDFTSNVVVLPMPPLESLTCCLCMELVS</sequence>
<name>A0A5J9W004_9POAL</name>
<evidence type="ECO:0000256" key="1">
    <source>
        <dbReference type="SAM" id="MobiDB-lite"/>
    </source>
</evidence>
<evidence type="ECO:0000313" key="2">
    <source>
        <dbReference type="EMBL" id="TVU40864.1"/>
    </source>
</evidence>
<feature type="non-terminal residue" evidence="2">
    <location>
        <position position="1"/>
    </location>
</feature>
<dbReference type="Proteomes" id="UP000324897">
    <property type="component" value="Chromosome 4"/>
</dbReference>
<gene>
    <name evidence="2" type="ORF">EJB05_14344</name>
</gene>
<keyword evidence="3" id="KW-1185">Reference proteome</keyword>
<proteinExistence type="predicted"/>
<dbReference type="EMBL" id="RWGY01000007">
    <property type="protein sequence ID" value="TVU40864.1"/>
    <property type="molecule type" value="Genomic_DNA"/>
</dbReference>
<feature type="region of interest" description="Disordered" evidence="1">
    <location>
        <begin position="46"/>
        <end position="74"/>
    </location>
</feature>